<evidence type="ECO:0000313" key="3">
    <source>
        <dbReference type="Proteomes" id="UP000293671"/>
    </source>
</evidence>
<evidence type="ECO:0000256" key="1">
    <source>
        <dbReference type="SAM" id="SignalP"/>
    </source>
</evidence>
<dbReference type="EMBL" id="SHKP01000004">
    <property type="protein sequence ID" value="RZU02315.1"/>
    <property type="molecule type" value="Genomic_DNA"/>
</dbReference>
<comment type="caution">
    <text evidence="2">The sequence shown here is derived from an EMBL/GenBank/DDBJ whole genome shotgun (WGS) entry which is preliminary data.</text>
</comment>
<accession>A0A4Q7W0H4</accession>
<evidence type="ECO:0000313" key="2">
    <source>
        <dbReference type="EMBL" id="RZU02315.1"/>
    </source>
</evidence>
<dbReference type="Proteomes" id="UP000293671">
    <property type="component" value="Unassembled WGS sequence"/>
</dbReference>
<sequence>MSTTAIRSTGAPRWMTAALGLLTALFLWAALMPNALAAPPAGTVIGNQATATFVDAGGTSRNTLSNLVQTTVSQVKSFTLTANGARTGAAGQTVYYPHTITNTGNGADTYALNAPTAAGGFTHTGLAYYADANGDGVPDNLTAITSSGPLAAGTQFRFVVGAVIPAGASNGQTGTVTVNVADTGSNTATNTDTTTVANSAVNVTKALSVGSGPSPSAASITVTLTYTNSGTAAAADLTLTDVLPAGMNYVTGSGLWSGSGTALTDATGGDPSGITYSYTAAGSGTIAAVITSVPAGSTGTVSFRINIASGLAPSTLTNLASFSTTTQASANTNPATYVVAATASVTATGPAAVPSAPQGGTLTFSNVITNTGNASDSFDITYPAAGSAGNNFPVGTSFALLQADGVTTLLDTNGNGTPDTGPLAAGASYTVVLRATLPAGATGGPFTVTKTATSRTDSTKSATANDTLTAVVAATMDLTQNTARSDSTPAGTAAAGNTATTGFGPGTASVIATNTVTPNPSSSVTTTFSLVVNNTTTASDSYTLSATGLPTGWSAAFYNAGGASCSTLGSATSNTGALAGGTNKLVCAVVTVPAISTGNAAPGTSNLTFRATSALSASVFDSIVDAVIVNTVRNISLTPNGAQQAALGGSVTYTHDLANLGNSGEGISFASGFLSDSLTASGWTSTAYFDANNNGVLEIGTDPLITTSYTYTLPVGQTRQIFVRVFAPGSLTADNISTLTATYTLGSVSVTDRTSVSNGLLLSKAQVAGTCAAALASGPFSTADIVAGPNTAPGRCVAYQISATNTSASTITAVALSDTVPPNTTLAATSCAAPTATGGATLGGTLTEGATGTLTASLASLASGASFQFTFCVRINP</sequence>
<dbReference type="InterPro" id="IPR051172">
    <property type="entry name" value="Chlamydia_OmcB"/>
</dbReference>
<name>A0A4Q7W0H4_9BURK</name>
<reference evidence="2 3" key="1">
    <citation type="submission" date="2019-02" db="EMBL/GenBank/DDBJ databases">
        <title>Genomic Encyclopedia of Type Strains, Phase IV (KMG-IV): sequencing the most valuable type-strain genomes for metagenomic binning, comparative biology and taxonomic classification.</title>
        <authorList>
            <person name="Goeker M."/>
        </authorList>
    </citation>
    <scope>NUCLEOTIDE SEQUENCE [LARGE SCALE GENOMIC DNA]</scope>
    <source>
        <strain evidence="2 3">DSM 19570</strain>
    </source>
</reference>
<keyword evidence="3" id="KW-1185">Reference proteome</keyword>
<dbReference type="InterPro" id="IPR047589">
    <property type="entry name" value="DUF11_rpt"/>
</dbReference>
<protein>
    <submittedName>
        <fullName evidence="2">Putative repeat protein (TIGR01451 family)</fullName>
    </submittedName>
</protein>
<proteinExistence type="predicted"/>
<feature type="chain" id="PRO_5020330172" evidence="1">
    <location>
        <begin position="38"/>
        <end position="877"/>
    </location>
</feature>
<dbReference type="AlphaFoldDB" id="A0A4Q7W0H4"/>
<dbReference type="OrthoDB" id="28777at2"/>
<dbReference type="NCBIfam" id="TIGR01451">
    <property type="entry name" value="B_ant_repeat"/>
    <property type="match status" value="2"/>
</dbReference>
<gene>
    <name evidence="2" type="ORF">EV670_0338</name>
</gene>
<feature type="signal peptide" evidence="1">
    <location>
        <begin position="1"/>
        <end position="37"/>
    </location>
</feature>
<dbReference type="PANTHER" id="PTHR34819">
    <property type="entry name" value="LARGE CYSTEINE-RICH PERIPLASMIC PROTEIN OMCB"/>
    <property type="match status" value="1"/>
</dbReference>
<dbReference type="RefSeq" id="WP_130430087.1">
    <property type="nucleotide sequence ID" value="NZ_SHKP01000004.1"/>
</dbReference>
<organism evidence="2 3">
    <name type="scientific">Rivibacter subsaxonicus</name>
    <dbReference type="NCBI Taxonomy" id="457575"/>
    <lineage>
        <taxon>Bacteria</taxon>
        <taxon>Pseudomonadati</taxon>
        <taxon>Pseudomonadota</taxon>
        <taxon>Betaproteobacteria</taxon>
        <taxon>Burkholderiales</taxon>
        <taxon>Rivibacter</taxon>
    </lineage>
</organism>
<keyword evidence="1" id="KW-0732">Signal</keyword>